<evidence type="ECO:0000313" key="14">
    <source>
        <dbReference type="Proteomes" id="UP000320776"/>
    </source>
</evidence>
<evidence type="ECO:0000256" key="6">
    <source>
        <dbReference type="ARBA" id="ARBA00023136"/>
    </source>
</evidence>
<keyword evidence="5 10" id="KW-1133">Transmembrane helix</keyword>
<evidence type="ECO:0000313" key="13">
    <source>
        <dbReference type="EMBL" id="QDR79884.1"/>
    </source>
</evidence>
<dbReference type="CDD" id="cd06225">
    <property type="entry name" value="HAMP"/>
    <property type="match status" value="1"/>
</dbReference>
<sequence length="654" mass="68990">MDIKKKLTLALLVASSLPLIIFTGISLNNSMQTAKETALSENLKRTEIVQEKINNFIDKNLYGVKVLSTNPSVRAHDAAGIKPLIAEAAKVYTDLNPIVVTGANGTQVARSDDLRLTNVSDRNFFKLAMQGQAEVISEVLVSKDNGHLISVLATPVTGSDGKVNGVIQGTVELSILNEFVNGLSQDQVTVYILDQEGKLLAHPTKDLQKPEERTDMSGFDFVQRGLAGSSGAEEVKIDNQQMLVSYMKHEKSGWLLCTEIPYSTAVAKSIDEATYTAFIGLFLIVVTGGIAFVLAGIAIKPILALVAAAKSVAAGNLSVKKMEIKSTDEIGLLAEAFNAMISNLTELIRKIQDNAGLVANSAEQLTANSEQSTQAANHIASSITEVAAGAAAQMEVANETSDIMEKLSAGIQQIAADANQVVSQSAQAADKAKNGDQEVEKAVIQMNQIKDTVNASAQVVVQLGERSKEIGQIVDTISGIAGQTNLLALNAAIEAARAGEQGRGFAVVAEEVRKLAEQSQEAAKKIAELIGEIQGETDKAVAAMNEGTQEVQRGTAVVNGAGIAFKEIMAVVTQVSDQVKAISASIQQMAASSQQTVVSVKKIDDFSKKSAGESQGVSAAIEEQLASMEEISAASQALVQLSQDLQAAVAKFRA</sequence>
<dbReference type="SUPFAM" id="SSF103190">
    <property type="entry name" value="Sensory domain-like"/>
    <property type="match status" value="1"/>
</dbReference>
<dbReference type="PROSITE" id="PS50885">
    <property type="entry name" value="HAMP"/>
    <property type="match status" value="1"/>
</dbReference>
<dbReference type="InterPro" id="IPR029151">
    <property type="entry name" value="Sensor-like_sf"/>
</dbReference>
<gene>
    <name evidence="13" type="primary">mcpB_4</name>
    <name evidence="13" type="ORF">SPTER_11860</name>
</gene>
<evidence type="ECO:0000259" key="12">
    <source>
        <dbReference type="PROSITE" id="PS50885"/>
    </source>
</evidence>
<dbReference type="Gene3D" id="6.10.340.10">
    <property type="match status" value="1"/>
</dbReference>
<evidence type="ECO:0000256" key="7">
    <source>
        <dbReference type="ARBA" id="ARBA00023224"/>
    </source>
</evidence>
<dbReference type="CDD" id="cd11386">
    <property type="entry name" value="MCP_signal"/>
    <property type="match status" value="1"/>
</dbReference>
<dbReference type="GO" id="GO:0006935">
    <property type="term" value="P:chemotaxis"/>
    <property type="evidence" value="ECO:0007669"/>
    <property type="project" value="UniProtKB-KW"/>
</dbReference>
<dbReference type="PROSITE" id="PS50111">
    <property type="entry name" value="CHEMOTAXIS_TRANSDUC_2"/>
    <property type="match status" value="1"/>
</dbReference>
<organism evidence="13 14">
    <name type="scientific">Sporomusa termitida</name>
    <dbReference type="NCBI Taxonomy" id="2377"/>
    <lineage>
        <taxon>Bacteria</taxon>
        <taxon>Bacillati</taxon>
        <taxon>Bacillota</taxon>
        <taxon>Negativicutes</taxon>
        <taxon>Selenomonadales</taxon>
        <taxon>Sporomusaceae</taxon>
        <taxon>Sporomusa</taxon>
    </lineage>
</organism>
<keyword evidence="6 10" id="KW-0472">Membrane</keyword>
<comment type="similarity">
    <text evidence="8">Belongs to the methyl-accepting chemotaxis (MCP) protein family.</text>
</comment>
<dbReference type="RefSeq" id="WP_144349470.1">
    <property type="nucleotide sequence ID" value="NZ_CP036259.1"/>
</dbReference>
<dbReference type="PANTHER" id="PTHR32089:SF112">
    <property type="entry name" value="LYSOZYME-LIKE PROTEIN-RELATED"/>
    <property type="match status" value="1"/>
</dbReference>
<dbReference type="OrthoDB" id="136416at2"/>
<protein>
    <submittedName>
        <fullName evidence="13">Methyl-accepting chemotaxis protein McpB</fullName>
    </submittedName>
</protein>
<feature type="domain" description="Methyl-accepting transducer" evidence="11">
    <location>
        <begin position="368"/>
        <end position="604"/>
    </location>
</feature>
<keyword evidence="14" id="KW-1185">Reference proteome</keyword>
<dbReference type="CDD" id="cd12914">
    <property type="entry name" value="PDC1_DGC_like"/>
    <property type="match status" value="1"/>
</dbReference>
<accession>A0A517DR92</accession>
<dbReference type="Pfam" id="PF00015">
    <property type="entry name" value="MCPsignal"/>
    <property type="match status" value="1"/>
</dbReference>
<evidence type="ECO:0000256" key="9">
    <source>
        <dbReference type="PROSITE-ProRule" id="PRU00284"/>
    </source>
</evidence>
<evidence type="ECO:0000256" key="5">
    <source>
        <dbReference type="ARBA" id="ARBA00022989"/>
    </source>
</evidence>
<evidence type="ECO:0000256" key="4">
    <source>
        <dbReference type="ARBA" id="ARBA00022692"/>
    </source>
</evidence>
<dbReference type="InterPro" id="IPR003660">
    <property type="entry name" value="HAMP_dom"/>
</dbReference>
<dbReference type="SUPFAM" id="SSF58104">
    <property type="entry name" value="Methyl-accepting chemotaxis protein (MCP) signaling domain"/>
    <property type="match status" value="1"/>
</dbReference>
<dbReference type="Proteomes" id="UP000320776">
    <property type="component" value="Chromosome"/>
</dbReference>
<dbReference type="GO" id="GO:0007165">
    <property type="term" value="P:signal transduction"/>
    <property type="evidence" value="ECO:0007669"/>
    <property type="project" value="UniProtKB-KW"/>
</dbReference>
<dbReference type="SMART" id="SM00283">
    <property type="entry name" value="MA"/>
    <property type="match status" value="1"/>
</dbReference>
<proteinExistence type="inferred from homology"/>
<dbReference type="CDD" id="cd12912">
    <property type="entry name" value="PDC2_MCP_like"/>
    <property type="match status" value="1"/>
</dbReference>
<dbReference type="Gene3D" id="3.30.450.20">
    <property type="entry name" value="PAS domain"/>
    <property type="match status" value="1"/>
</dbReference>
<dbReference type="Pfam" id="PF02743">
    <property type="entry name" value="dCache_1"/>
    <property type="match status" value="1"/>
</dbReference>
<evidence type="ECO:0000259" key="11">
    <source>
        <dbReference type="PROSITE" id="PS50111"/>
    </source>
</evidence>
<dbReference type="GO" id="GO:0005886">
    <property type="term" value="C:plasma membrane"/>
    <property type="evidence" value="ECO:0007669"/>
    <property type="project" value="UniProtKB-SubCell"/>
</dbReference>
<evidence type="ECO:0000256" key="8">
    <source>
        <dbReference type="ARBA" id="ARBA00029447"/>
    </source>
</evidence>
<dbReference type="SMART" id="SM00304">
    <property type="entry name" value="HAMP"/>
    <property type="match status" value="1"/>
</dbReference>
<dbReference type="PANTHER" id="PTHR32089">
    <property type="entry name" value="METHYL-ACCEPTING CHEMOTAXIS PROTEIN MCPB"/>
    <property type="match status" value="1"/>
</dbReference>
<dbReference type="AlphaFoldDB" id="A0A517DR92"/>
<dbReference type="Pfam" id="PF00672">
    <property type="entry name" value="HAMP"/>
    <property type="match status" value="1"/>
</dbReference>
<dbReference type="EMBL" id="CP036259">
    <property type="protein sequence ID" value="QDR79884.1"/>
    <property type="molecule type" value="Genomic_DNA"/>
</dbReference>
<name>A0A517DR92_9FIRM</name>
<keyword evidence="2" id="KW-1003">Cell membrane</keyword>
<evidence type="ECO:0000256" key="10">
    <source>
        <dbReference type="SAM" id="Phobius"/>
    </source>
</evidence>
<dbReference type="Gene3D" id="1.10.287.950">
    <property type="entry name" value="Methyl-accepting chemotaxis protein"/>
    <property type="match status" value="1"/>
</dbReference>
<dbReference type="KEGG" id="sted:SPTER_11860"/>
<dbReference type="InterPro" id="IPR033479">
    <property type="entry name" value="dCache_1"/>
</dbReference>
<evidence type="ECO:0000256" key="2">
    <source>
        <dbReference type="ARBA" id="ARBA00022475"/>
    </source>
</evidence>
<keyword evidence="7 9" id="KW-0807">Transducer</keyword>
<evidence type="ECO:0000256" key="1">
    <source>
        <dbReference type="ARBA" id="ARBA00004651"/>
    </source>
</evidence>
<keyword evidence="3" id="KW-0145">Chemotaxis</keyword>
<keyword evidence="4 10" id="KW-0812">Transmembrane</keyword>
<feature type="transmembrane region" description="Helical" evidence="10">
    <location>
        <begin position="275"/>
        <end position="299"/>
    </location>
</feature>
<reference evidence="13 14" key="1">
    <citation type="submission" date="2019-02" db="EMBL/GenBank/DDBJ databases">
        <title>Closed genome of Sporomusa termitida DSM 4440.</title>
        <authorList>
            <person name="Poehlein A."/>
            <person name="Daniel R."/>
        </authorList>
    </citation>
    <scope>NUCLEOTIDE SEQUENCE [LARGE SCALE GENOMIC DNA]</scope>
    <source>
        <strain evidence="13 14">DSM 4440</strain>
    </source>
</reference>
<feature type="domain" description="HAMP" evidence="12">
    <location>
        <begin position="296"/>
        <end position="349"/>
    </location>
</feature>
<comment type="subcellular location">
    <subcellularLocation>
        <location evidence="1">Cell membrane</location>
        <topology evidence="1">Multi-pass membrane protein</topology>
    </subcellularLocation>
</comment>
<evidence type="ECO:0000256" key="3">
    <source>
        <dbReference type="ARBA" id="ARBA00022500"/>
    </source>
</evidence>
<dbReference type="InterPro" id="IPR004089">
    <property type="entry name" value="MCPsignal_dom"/>
</dbReference>